<evidence type="ECO:0000313" key="2">
    <source>
        <dbReference type="Proteomes" id="UP000814140"/>
    </source>
</evidence>
<evidence type="ECO:0000313" key="1">
    <source>
        <dbReference type="EMBL" id="KAI0055232.1"/>
    </source>
</evidence>
<sequence>SQLLVSREKSCLSRLALEHHAKGVMAKLTRQAMSGDETDPETPGPPKGFRSRPIDWRSDALVNFLHTLDDIYRANWRSPVGKRATGGNPPRLRFHTGNLDPVQGIAPPGLERNFYNPAFIASLRSWQLRDLQIVDKDYDFSIPESEL</sequence>
<proteinExistence type="predicted"/>
<protein>
    <submittedName>
        <fullName evidence="1">Uncharacterized protein</fullName>
    </submittedName>
</protein>
<organism evidence="1 2">
    <name type="scientific">Artomyces pyxidatus</name>
    <dbReference type="NCBI Taxonomy" id="48021"/>
    <lineage>
        <taxon>Eukaryota</taxon>
        <taxon>Fungi</taxon>
        <taxon>Dikarya</taxon>
        <taxon>Basidiomycota</taxon>
        <taxon>Agaricomycotina</taxon>
        <taxon>Agaricomycetes</taxon>
        <taxon>Russulales</taxon>
        <taxon>Auriscalpiaceae</taxon>
        <taxon>Artomyces</taxon>
    </lineage>
</organism>
<dbReference type="EMBL" id="MU277303">
    <property type="protein sequence ID" value="KAI0055232.1"/>
    <property type="molecule type" value="Genomic_DNA"/>
</dbReference>
<reference evidence="1" key="1">
    <citation type="submission" date="2021-03" db="EMBL/GenBank/DDBJ databases">
        <authorList>
            <consortium name="DOE Joint Genome Institute"/>
            <person name="Ahrendt S."/>
            <person name="Looney B.P."/>
            <person name="Miyauchi S."/>
            <person name="Morin E."/>
            <person name="Drula E."/>
            <person name="Courty P.E."/>
            <person name="Chicoki N."/>
            <person name="Fauchery L."/>
            <person name="Kohler A."/>
            <person name="Kuo A."/>
            <person name="Labutti K."/>
            <person name="Pangilinan J."/>
            <person name="Lipzen A."/>
            <person name="Riley R."/>
            <person name="Andreopoulos W."/>
            <person name="He G."/>
            <person name="Johnson J."/>
            <person name="Barry K.W."/>
            <person name="Grigoriev I.V."/>
            <person name="Nagy L."/>
            <person name="Hibbett D."/>
            <person name="Henrissat B."/>
            <person name="Matheny P.B."/>
            <person name="Labbe J."/>
            <person name="Martin F."/>
        </authorList>
    </citation>
    <scope>NUCLEOTIDE SEQUENCE</scope>
    <source>
        <strain evidence="1">HHB10654</strain>
    </source>
</reference>
<name>A0ACB8SG86_9AGAM</name>
<keyword evidence="2" id="KW-1185">Reference proteome</keyword>
<gene>
    <name evidence="1" type="ORF">BV25DRAFT_1815909</name>
</gene>
<accession>A0ACB8SG86</accession>
<comment type="caution">
    <text evidence="1">The sequence shown here is derived from an EMBL/GenBank/DDBJ whole genome shotgun (WGS) entry which is preliminary data.</text>
</comment>
<feature type="non-terminal residue" evidence="1">
    <location>
        <position position="1"/>
    </location>
</feature>
<dbReference type="Proteomes" id="UP000814140">
    <property type="component" value="Unassembled WGS sequence"/>
</dbReference>
<reference evidence="1" key="2">
    <citation type="journal article" date="2022" name="New Phytol.">
        <title>Evolutionary transition to the ectomycorrhizal habit in the genomes of a hyperdiverse lineage of mushroom-forming fungi.</title>
        <authorList>
            <person name="Looney B."/>
            <person name="Miyauchi S."/>
            <person name="Morin E."/>
            <person name="Drula E."/>
            <person name="Courty P.E."/>
            <person name="Kohler A."/>
            <person name="Kuo A."/>
            <person name="LaButti K."/>
            <person name="Pangilinan J."/>
            <person name="Lipzen A."/>
            <person name="Riley R."/>
            <person name="Andreopoulos W."/>
            <person name="He G."/>
            <person name="Johnson J."/>
            <person name="Nolan M."/>
            <person name="Tritt A."/>
            <person name="Barry K.W."/>
            <person name="Grigoriev I.V."/>
            <person name="Nagy L.G."/>
            <person name="Hibbett D."/>
            <person name="Henrissat B."/>
            <person name="Matheny P.B."/>
            <person name="Labbe J."/>
            <person name="Martin F.M."/>
        </authorList>
    </citation>
    <scope>NUCLEOTIDE SEQUENCE</scope>
    <source>
        <strain evidence="1">HHB10654</strain>
    </source>
</reference>